<organism evidence="1 2">
    <name type="scientific">Colletotrichum incanum</name>
    <name type="common">Soybean anthracnose fungus</name>
    <dbReference type="NCBI Taxonomy" id="1573173"/>
    <lineage>
        <taxon>Eukaryota</taxon>
        <taxon>Fungi</taxon>
        <taxon>Dikarya</taxon>
        <taxon>Ascomycota</taxon>
        <taxon>Pezizomycotina</taxon>
        <taxon>Sordariomycetes</taxon>
        <taxon>Hypocreomycetidae</taxon>
        <taxon>Glomerellales</taxon>
        <taxon>Glomerellaceae</taxon>
        <taxon>Colletotrichum</taxon>
        <taxon>Colletotrichum spaethianum species complex</taxon>
    </lineage>
</organism>
<gene>
    <name evidence="1" type="ORF">CI238_09807</name>
</gene>
<dbReference type="Proteomes" id="UP000076584">
    <property type="component" value="Unassembled WGS sequence"/>
</dbReference>
<keyword evidence="2" id="KW-1185">Reference proteome</keyword>
<proteinExistence type="predicted"/>
<evidence type="ECO:0000313" key="1">
    <source>
        <dbReference type="EMBL" id="KZL73668.1"/>
    </source>
</evidence>
<reference evidence="1 2" key="1">
    <citation type="submission" date="2015-06" db="EMBL/GenBank/DDBJ databases">
        <title>Survival trade-offs in plant roots during colonization by closely related pathogenic and mutualistic fungi.</title>
        <authorList>
            <person name="Hacquard S."/>
            <person name="Kracher B."/>
            <person name="Hiruma K."/>
            <person name="Weinman A."/>
            <person name="Muench P."/>
            <person name="Garrido Oter R."/>
            <person name="Ver Loren van Themaat E."/>
            <person name="Dallerey J.-F."/>
            <person name="Damm U."/>
            <person name="Henrissat B."/>
            <person name="Lespinet O."/>
            <person name="Thon M."/>
            <person name="Kemen E."/>
            <person name="McHardy A.C."/>
            <person name="Schulze-Lefert P."/>
            <person name="O'Connell R.J."/>
        </authorList>
    </citation>
    <scope>NUCLEOTIDE SEQUENCE [LARGE SCALE GENOMIC DNA]</scope>
    <source>
        <strain evidence="1 2">MAFF 238704</strain>
    </source>
</reference>
<name>A0A166UQ94_COLIC</name>
<comment type="caution">
    <text evidence="1">The sequence shown here is derived from an EMBL/GenBank/DDBJ whole genome shotgun (WGS) entry which is preliminary data.</text>
</comment>
<sequence length="134" mass="14576">MSALTLTAKCFRQRDARFTAGSRTDSDTAVRRQHVKVFRLEETAARARGFKVRKNRMMGGMCSSAGAEAGVAVVWASHCTVTSWHLRINAPEGQLMAQSVAARYYKGTMLDPDGSGQLVGTACYCCCYLDMAPA</sequence>
<dbReference type="EMBL" id="LFIW01002341">
    <property type="protein sequence ID" value="KZL73668.1"/>
    <property type="molecule type" value="Genomic_DNA"/>
</dbReference>
<dbReference type="AlphaFoldDB" id="A0A166UQ94"/>
<accession>A0A166UQ94</accession>
<evidence type="ECO:0000313" key="2">
    <source>
        <dbReference type="Proteomes" id="UP000076584"/>
    </source>
</evidence>
<protein>
    <submittedName>
        <fullName evidence="1">Uncharacterized protein</fullName>
    </submittedName>
</protein>